<evidence type="ECO:0000313" key="1">
    <source>
        <dbReference type="EMBL" id="GGK20697.1"/>
    </source>
</evidence>
<accession>A0A8J3FFD9</accession>
<sequence>MEYMNQSRNNLKPQDIVILLKIIALGEQSWFHHTIAQELGISQSEVSQSLNRSKYAGLIDGARKKVNKLAFTEFLMHGVAYAFPQHPGPIVRGVLTAHSAEPLNNIIHASDKYVWPYAKGQERGQAIEPLYNTVVEASLKDKELYELLTMVDAIRVGRAREKEIAKKELEKRIQNA</sequence>
<proteinExistence type="predicted"/>
<reference evidence="1" key="1">
    <citation type="journal article" date="2014" name="Int. J. Syst. Evol. Microbiol.">
        <title>Complete genome sequence of Corynebacterium casei LMG S-19264T (=DSM 44701T), isolated from a smear-ripened cheese.</title>
        <authorList>
            <consortium name="US DOE Joint Genome Institute (JGI-PGF)"/>
            <person name="Walter F."/>
            <person name="Albersmeier A."/>
            <person name="Kalinowski J."/>
            <person name="Ruckert C."/>
        </authorList>
    </citation>
    <scope>NUCLEOTIDE SEQUENCE</scope>
    <source>
        <strain evidence="1">JCM 12862</strain>
    </source>
</reference>
<name>A0A8J3FFD9_9FLAO</name>
<evidence type="ECO:0000313" key="2">
    <source>
        <dbReference type="Proteomes" id="UP000612329"/>
    </source>
</evidence>
<dbReference type="AlphaFoldDB" id="A0A8J3FFD9"/>
<reference evidence="1" key="2">
    <citation type="submission" date="2020-09" db="EMBL/GenBank/DDBJ databases">
        <authorList>
            <person name="Sun Q."/>
            <person name="Ohkuma M."/>
        </authorList>
    </citation>
    <scope>NUCLEOTIDE SEQUENCE</scope>
    <source>
        <strain evidence="1">JCM 12862</strain>
    </source>
</reference>
<comment type="caution">
    <text evidence="1">The sequence shown here is derived from an EMBL/GenBank/DDBJ whole genome shotgun (WGS) entry which is preliminary data.</text>
</comment>
<dbReference type="Proteomes" id="UP000612329">
    <property type="component" value="Unassembled WGS sequence"/>
</dbReference>
<organism evidence="1 2">
    <name type="scientific">Yeosuana aromativorans</name>
    <dbReference type="NCBI Taxonomy" id="288019"/>
    <lineage>
        <taxon>Bacteria</taxon>
        <taxon>Pseudomonadati</taxon>
        <taxon>Bacteroidota</taxon>
        <taxon>Flavobacteriia</taxon>
        <taxon>Flavobacteriales</taxon>
        <taxon>Flavobacteriaceae</taxon>
        <taxon>Yeosuana</taxon>
    </lineage>
</organism>
<gene>
    <name evidence="1" type="ORF">GCM10007962_13530</name>
</gene>
<keyword evidence="2" id="KW-1185">Reference proteome</keyword>
<protein>
    <submittedName>
        <fullName evidence="1">Uncharacterized protein</fullName>
    </submittedName>
</protein>
<dbReference type="EMBL" id="BMNR01000002">
    <property type="protein sequence ID" value="GGK20697.1"/>
    <property type="molecule type" value="Genomic_DNA"/>
</dbReference>